<dbReference type="InterPro" id="IPR007657">
    <property type="entry name" value="Glycosyltransferase_61"/>
</dbReference>
<evidence type="ECO:0000256" key="7">
    <source>
        <dbReference type="ARBA" id="ARBA00023180"/>
    </source>
</evidence>
<dbReference type="PANTHER" id="PTHR20961">
    <property type="entry name" value="GLYCOSYLTRANSFERASE"/>
    <property type="match status" value="1"/>
</dbReference>
<evidence type="ECO:0000256" key="3">
    <source>
        <dbReference type="ARBA" id="ARBA00022679"/>
    </source>
</evidence>
<feature type="compositionally biased region" description="Low complexity" evidence="8">
    <location>
        <begin position="491"/>
        <end position="504"/>
    </location>
</feature>
<dbReference type="GO" id="GO:0016757">
    <property type="term" value="F:glycosyltransferase activity"/>
    <property type="evidence" value="ECO:0007669"/>
    <property type="project" value="UniProtKB-KW"/>
</dbReference>
<evidence type="ECO:0000256" key="6">
    <source>
        <dbReference type="ARBA" id="ARBA00023136"/>
    </source>
</evidence>
<accession>A0A813GBY2</accession>
<proteinExistence type="predicted"/>
<comment type="subcellular location">
    <subcellularLocation>
        <location evidence="1">Membrane</location>
        <topology evidence="1">Single-pass membrane protein</topology>
    </subcellularLocation>
</comment>
<dbReference type="PANTHER" id="PTHR20961:SF38">
    <property type="entry name" value="PROTEIN O-LINKED-MANNOSE BETA-1,4-N-ACETYLGLUCOSAMINYLTRANSFERASE 2"/>
    <property type="match status" value="1"/>
</dbReference>
<evidence type="ECO:0000259" key="9">
    <source>
        <dbReference type="Pfam" id="PF04577"/>
    </source>
</evidence>
<comment type="caution">
    <text evidence="10">The sequence shown here is derived from an EMBL/GenBank/DDBJ whole genome shotgun (WGS) entry which is preliminary data.</text>
</comment>
<keyword evidence="2" id="KW-0328">Glycosyltransferase</keyword>
<evidence type="ECO:0000256" key="5">
    <source>
        <dbReference type="ARBA" id="ARBA00022989"/>
    </source>
</evidence>
<keyword evidence="4" id="KW-0812">Transmembrane</keyword>
<dbReference type="AlphaFoldDB" id="A0A813GBY2"/>
<feature type="non-terminal residue" evidence="10">
    <location>
        <position position="1"/>
    </location>
</feature>
<keyword evidence="11" id="KW-1185">Reference proteome</keyword>
<feature type="region of interest" description="Disordered" evidence="8">
    <location>
        <begin position="477"/>
        <end position="511"/>
    </location>
</feature>
<dbReference type="GO" id="GO:0016020">
    <property type="term" value="C:membrane"/>
    <property type="evidence" value="ECO:0007669"/>
    <property type="project" value="UniProtKB-SubCell"/>
</dbReference>
<dbReference type="Pfam" id="PF04577">
    <property type="entry name" value="Glyco_transf_61"/>
    <property type="match status" value="1"/>
</dbReference>
<dbReference type="OrthoDB" id="529273at2759"/>
<sequence>AILFIIPVGTPYANLWHALNWWVPALAAKRSKAWDRSRVQIAISFEGQSVDGRTSWEHQTEEENGQMLDEFLKFHAPILSQLSSLPPIFLETRSTSQRPTACFSRGVAGLLSIRYDMKVPQAGKREVAQFRAELRDAVARVAERQGEPIEGEGAPRVERKAQVLLVRRRTDQPRCITNLGLLERSLQRHPRAISRGMHMETLSLLEQFSLVSKTDVLVGAHGAGLSWLVAMPPGSAVVEAMPAKLPGYIICIESWDQSRNLRDSIYGGLAHLAGQHHICMKGNYSDSYAFTVTETVDNFREHPIELPLGAALRRISEAVTMALASRAKVSEKPATDELDIDDLLSFIDGKANAPRKNKKKSKEKEKSKAKPEEIQETACTTDDENVSSAFSASQMAAAALSSRSRSGAASRRPVAAASFPAMSMADAASAAASGDPVAQTQAAAMLLAQAAASAGSSGSQAVVAAAVAAAEAARLAAEAVEAEAGPRRSRPGSSTSSFSKTAAADPWTVVE</sequence>
<feature type="region of interest" description="Disordered" evidence="8">
    <location>
        <begin position="353"/>
        <end position="385"/>
    </location>
</feature>
<feature type="domain" description="Glycosyltransferase 61 catalytic" evidence="9">
    <location>
        <begin position="148"/>
        <end position="238"/>
    </location>
</feature>
<keyword evidence="5" id="KW-1133">Transmembrane helix</keyword>
<evidence type="ECO:0000313" key="11">
    <source>
        <dbReference type="Proteomes" id="UP000654075"/>
    </source>
</evidence>
<keyword evidence="6" id="KW-0472">Membrane</keyword>
<dbReference type="EMBL" id="CAJNNV010027975">
    <property type="protein sequence ID" value="CAE8622448.1"/>
    <property type="molecule type" value="Genomic_DNA"/>
</dbReference>
<keyword evidence="7" id="KW-0325">Glycoprotein</keyword>
<feature type="compositionally biased region" description="Basic and acidic residues" evidence="8">
    <location>
        <begin position="362"/>
        <end position="373"/>
    </location>
</feature>
<dbReference type="Proteomes" id="UP000654075">
    <property type="component" value="Unassembled WGS sequence"/>
</dbReference>
<evidence type="ECO:0000256" key="8">
    <source>
        <dbReference type="SAM" id="MobiDB-lite"/>
    </source>
</evidence>
<feature type="non-terminal residue" evidence="10">
    <location>
        <position position="511"/>
    </location>
</feature>
<evidence type="ECO:0000313" key="10">
    <source>
        <dbReference type="EMBL" id="CAE8622448.1"/>
    </source>
</evidence>
<dbReference type="InterPro" id="IPR049625">
    <property type="entry name" value="Glyco_transf_61_cat"/>
</dbReference>
<name>A0A813GBY2_POLGL</name>
<evidence type="ECO:0000256" key="2">
    <source>
        <dbReference type="ARBA" id="ARBA00022676"/>
    </source>
</evidence>
<organism evidence="10 11">
    <name type="scientific">Polarella glacialis</name>
    <name type="common">Dinoflagellate</name>
    <dbReference type="NCBI Taxonomy" id="89957"/>
    <lineage>
        <taxon>Eukaryota</taxon>
        <taxon>Sar</taxon>
        <taxon>Alveolata</taxon>
        <taxon>Dinophyceae</taxon>
        <taxon>Suessiales</taxon>
        <taxon>Suessiaceae</taxon>
        <taxon>Polarella</taxon>
    </lineage>
</organism>
<keyword evidence="3" id="KW-0808">Transferase</keyword>
<gene>
    <name evidence="10" type="ORF">PGLA1383_LOCUS39891</name>
</gene>
<evidence type="ECO:0000256" key="1">
    <source>
        <dbReference type="ARBA" id="ARBA00004167"/>
    </source>
</evidence>
<protein>
    <recommendedName>
        <fullName evidence="9">Glycosyltransferase 61 catalytic domain-containing protein</fullName>
    </recommendedName>
</protein>
<evidence type="ECO:0000256" key="4">
    <source>
        <dbReference type="ARBA" id="ARBA00022692"/>
    </source>
</evidence>
<reference evidence="10" key="1">
    <citation type="submission" date="2021-02" db="EMBL/GenBank/DDBJ databases">
        <authorList>
            <person name="Dougan E. K."/>
            <person name="Rhodes N."/>
            <person name="Thang M."/>
            <person name="Chan C."/>
        </authorList>
    </citation>
    <scope>NUCLEOTIDE SEQUENCE</scope>
</reference>